<dbReference type="AlphaFoldDB" id="X1VB97"/>
<evidence type="ECO:0000313" key="1">
    <source>
        <dbReference type="EMBL" id="GAJ14257.1"/>
    </source>
</evidence>
<feature type="non-terminal residue" evidence="1">
    <location>
        <position position="105"/>
    </location>
</feature>
<proteinExistence type="predicted"/>
<accession>X1VB97</accession>
<organism evidence="1">
    <name type="scientific">marine sediment metagenome</name>
    <dbReference type="NCBI Taxonomy" id="412755"/>
    <lineage>
        <taxon>unclassified sequences</taxon>
        <taxon>metagenomes</taxon>
        <taxon>ecological metagenomes</taxon>
    </lineage>
</organism>
<reference evidence="1" key="1">
    <citation type="journal article" date="2014" name="Front. Microbiol.">
        <title>High frequency of phylogenetically diverse reductive dehalogenase-homologous genes in deep subseafloor sedimentary metagenomes.</title>
        <authorList>
            <person name="Kawai M."/>
            <person name="Futagami T."/>
            <person name="Toyoda A."/>
            <person name="Takaki Y."/>
            <person name="Nishi S."/>
            <person name="Hori S."/>
            <person name="Arai W."/>
            <person name="Tsubouchi T."/>
            <person name="Morono Y."/>
            <person name="Uchiyama I."/>
            <person name="Ito T."/>
            <person name="Fujiyama A."/>
            <person name="Inagaki F."/>
            <person name="Takami H."/>
        </authorList>
    </citation>
    <scope>NUCLEOTIDE SEQUENCE</scope>
    <source>
        <strain evidence="1">Expedition CK06-06</strain>
    </source>
</reference>
<comment type="caution">
    <text evidence="1">The sequence shown here is derived from an EMBL/GenBank/DDBJ whole genome shotgun (WGS) entry which is preliminary data.</text>
</comment>
<protein>
    <submittedName>
        <fullName evidence="1">Uncharacterized protein</fullName>
    </submittedName>
</protein>
<name>X1VB97_9ZZZZ</name>
<gene>
    <name evidence="1" type="ORF">S12H4_47920</name>
</gene>
<dbReference type="EMBL" id="BARW01029888">
    <property type="protein sequence ID" value="GAJ14257.1"/>
    <property type="molecule type" value="Genomic_DNA"/>
</dbReference>
<sequence>MGVGQVTDLKKYSEGVANLALDTEETILEMVGLGEISGWVSLKNMEDGVPPVPPDEVEIKSYMKLGPESAFELHESDVYSGAQKKSSLRFLNFVGCYGIRITLTQ</sequence>